<protein>
    <recommendedName>
        <fullName evidence="9">Nitroreductase</fullName>
    </recommendedName>
</protein>
<evidence type="ECO:0000256" key="3">
    <source>
        <dbReference type="ARBA" id="ARBA00022643"/>
    </source>
</evidence>
<dbReference type="InterPro" id="IPR000415">
    <property type="entry name" value="Nitroreductase-like"/>
</dbReference>
<comment type="caution">
    <text evidence="7">The sequence shown here is derived from an EMBL/GenBank/DDBJ whole genome shotgun (WGS) entry which is preliminary data.</text>
</comment>
<geneLocation type="plasmid" evidence="7">
    <name>unnamed8</name>
</geneLocation>
<dbReference type="Proteomes" id="UP000192521">
    <property type="component" value="Unassembled WGS sequence"/>
</dbReference>
<keyword evidence="7" id="KW-0614">Plasmid</keyword>
<dbReference type="CDD" id="cd02146">
    <property type="entry name" value="NfsA-like"/>
    <property type="match status" value="1"/>
</dbReference>
<dbReference type="SUPFAM" id="SSF55469">
    <property type="entry name" value="FMN-dependent nitroreductase-like"/>
    <property type="match status" value="1"/>
</dbReference>
<dbReference type="PANTHER" id="PTHR43425">
    <property type="entry name" value="OXYGEN-INSENSITIVE NADPH NITROREDUCTASE"/>
    <property type="match status" value="1"/>
</dbReference>
<organism evidence="7 8">
    <name type="scientific">Kluyvera intermedia</name>
    <name type="common">Enterobacter intermedius</name>
    <dbReference type="NCBI Taxonomy" id="61648"/>
    <lineage>
        <taxon>Bacteria</taxon>
        <taxon>Pseudomonadati</taxon>
        <taxon>Pseudomonadota</taxon>
        <taxon>Gammaproteobacteria</taxon>
        <taxon>Enterobacterales</taxon>
        <taxon>Enterobacteriaceae</taxon>
        <taxon>Kluyvera</taxon>
    </lineage>
</organism>
<dbReference type="InterPro" id="IPR010753">
    <property type="entry name" value="DUF1330"/>
</dbReference>
<evidence type="ECO:0000259" key="6">
    <source>
        <dbReference type="Pfam" id="PF07045"/>
    </source>
</evidence>
<evidence type="ECO:0000256" key="4">
    <source>
        <dbReference type="ARBA" id="ARBA00023002"/>
    </source>
</evidence>
<dbReference type="InterPro" id="IPR029479">
    <property type="entry name" value="Nitroreductase"/>
</dbReference>
<gene>
    <name evidence="7" type="ORF">B2M27_25190</name>
</gene>
<evidence type="ECO:0008006" key="9">
    <source>
        <dbReference type="Google" id="ProtNLM"/>
    </source>
</evidence>
<dbReference type="InterPro" id="IPR016446">
    <property type="entry name" value="Flavin_OxRdtase_Frp"/>
</dbReference>
<feature type="domain" description="DUF1330" evidence="6">
    <location>
        <begin position="3"/>
        <end position="94"/>
    </location>
</feature>
<comment type="similarity">
    <text evidence="1">Belongs to the flavin oxidoreductase frp family.</text>
</comment>
<proteinExistence type="inferred from homology"/>
<sequence>MSAYVVFLRERTLDAGELDTYAKEAPAAREGHDLTPLAFYDDFEVLEGPTIEGGVILRFPDMQAARAWYHSPAYQAARAHRFKGAEYRVVLLDGIDAPPAAWVDAPTHAQESGMTSQQIDPATAWQARYGEVATRPLPPVPAVLAALLAHRSVRAYTDQPVDDEALELAIAAAQSASSSSNLQPWSVIAVRDPARRARLAELAGGQRHVAEAPLFLAWVADWSRLRRLGAAQGVATDGIDYLESYTVGVVDTALAAQNAVVAFEAQGLGIVYIGGMRNQPEAAAAELGLPQDSFVVFGMCVGHPDQARPAEIKPRLAQAAVLHREHYDAAGEAVAVGHYDPLMRRFQQDQQRDDRPWSQTSLQRVGSAEALMGRHRLREALNALGFALR</sequence>
<evidence type="ECO:0000313" key="8">
    <source>
        <dbReference type="Proteomes" id="UP000192521"/>
    </source>
</evidence>
<dbReference type="Pfam" id="PF07045">
    <property type="entry name" value="DUF1330"/>
    <property type="match status" value="1"/>
</dbReference>
<dbReference type="Gene3D" id="3.40.109.10">
    <property type="entry name" value="NADH Oxidase"/>
    <property type="match status" value="1"/>
</dbReference>
<accession>A0ABX3U7U2</accession>
<evidence type="ECO:0000256" key="2">
    <source>
        <dbReference type="ARBA" id="ARBA00022630"/>
    </source>
</evidence>
<keyword evidence="4" id="KW-0560">Oxidoreductase</keyword>
<keyword evidence="8" id="KW-1185">Reference proteome</keyword>
<dbReference type="SUPFAM" id="SSF54909">
    <property type="entry name" value="Dimeric alpha+beta barrel"/>
    <property type="match status" value="1"/>
</dbReference>
<evidence type="ECO:0000259" key="5">
    <source>
        <dbReference type="Pfam" id="PF00881"/>
    </source>
</evidence>
<keyword evidence="2" id="KW-0285">Flavoprotein</keyword>
<evidence type="ECO:0000256" key="1">
    <source>
        <dbReference type="ARBA" id="ARBA00008366"/>
    </source>
</evidence>
<dbReference type="Pfam" id="PF00881">
    <property type="entry name" value="Nitroreductase"/>
    <property type="match status" value="1"/>
</dbReference>
<feature type="domain" description="Nitroreductase" evidence="5">
    <location>
        <begin position="149"/>
        <end position="303"/>
    </location>
</feature>
<name>A0ABX3U7U2_KLUIN</name>
<dbReference type="EMBL" id="MWPR01000069">
    <property type="protein sequence ID" value="ORJ47588.1"/>
    <property type="molecule type" value="Genomic_DNA"/>
</dbReference>
<dbReference type="InterPro" id="IPR011008">
    <property type="entry name" value="Dimeric_a/b-barrel"/>
</dbReference>
<dbReference type="PANTHER" id="PTHR43425:SF2">
    <property type="entry name" value="OXYGEN-INSENSITIVE NADPH NITROREDUCTASE"/>
    <property type="match status" value="1"/>
</dbReference>
<dbReference type="Gene3D" id="3.30.70.100">
    <property type="match status" value="1"/>
</dbReference>
<evidence type="ECO:0000313" key="7">
    <source>
        <dbReference type="EMBL" id="ORJ47588.1"/>
    </source>
</evidence>
<reference evidence="7 8" key="1">
    <citation type="submission" date="2017-02" db="EMBL/GenBank/DDBJ databases">
        <title>Draft genome sequence of a Kluyvera intermedia isolate from a patient with a pancreatic abscess.</title>
        <authorList>
            <person name="Thele R."/>
        </authorList>
    </citation>
    <scope>NUCLEOTIDE SEQUENCE [LARGE SCALE GENOMIC DNA]</scope>
    <source>
        <strain evidence="7 8">FOSA7093</strain>
        <plasmid evidence="7">unnamed8</plasmid>
    </source>
</reference>
<keyword evidence="3" id="KW-0288">FMN</keyword>